<dbReference type="SUPFAM" id="SSF50998">
    <property type="entry name" value="Quinoprotein alcohol dehydrogenase-like"/>
    <property type="match status" value="1"/>
</dbReference>
<feature type="chain" id="PRO_5040197460" description="PRKR-like endoplasmic reticulum kinase" evidence="15">
    <location>
        <begin position="23"/>
        <end position="1074"/>
    </location>
</feature>
<dbReference type="PROSITE" id="PS50011">
    <property type="entry name" value="PROTEIN_KINASE_DOM"/>
    <property type="match status" value="1"/>
</dbReference>
<dbReference type="Gene3D" id="2.130.10.10">
    <property type="entry name" value="YVTN repeat-like/Quinoprotein amine dehydrogenase"/>
    <property type="match status" value="1"/>
</dbReference>
<keyword evidence="15" id="KW-0732">Signal</keyword>
<dbReference type="GO" id="GO:0005789">
    <property type="term" value="C:endoplasmic reticulum membrane"/>
    <property type="evidence" value="ECO:0007669"/>
    <property type="project" value="UniProtKB-SubCell"/>
</dbReference>
<dbReference type="SMART" id="SM00220">
    <property type="entry name" value="S_TKc"/>
    <property type="match status" value="1"/>
</dbReference>
<dbReference type="AlphaFoldDB" id="A0A9P1N9H4"/>
<evidence type="ECO:0000256" key="2">
    <source>
        <dbReference type="ARBA" id="ARBA00022679"/>
    </source>
</evidence>
<keyword evidence="8" id="KW-0346">Stress response</keyword>
<evidence type="ECO:0000256" key="12">
    <source>
        <dbReference type="ARBA" id="ARBA00041500"/>
    </source>
</evidence>
<keyword evidence="2" id="KW-0808">Transferase</keyword>
<dbReference type="GO" id="GO:0005524">
    <property type="term" value="F:ATP binding"/>
    <property type="evidence" value="ECO:0007669"/>
    <property type="project" value="UniProtKB-UniRule"/>
</dbReference>
<comment type="caution">
    <text evidence="17">The sequence shown here is derived from an EMBL/GenBank/DDBJ whole genome shotgun (WGS) entry which is preliminary data.</text>
</comment>
<accession>A0A9P1N9H4</accession>
<evidence type="ECO:0000256" key="9">
    <source>
        <dbReference type="ARBA" id="ARBA00023180"/>
    </source>
</evidence>
<organism evidence="17 18">
    <name type="scientific">Caenorhabditis angaria</name>
    <dbReference type="NCBI Taxonomy" id="860376"/>
    <lineage>
        <taxon>Eukaryota</taxon>
        <taxon>Metazoa</taxon>
        <taxon>Ecdysozoa</taxon>
        <taxon>Nematoda</taxon>
        <taxon>Chromadorea</taxon>
        <taxon>Rhabditida</taxon>
        <taxon>Rhabditina</taxon>
        <taxon>Rhabditomorpha</taxon>
        <taxon>Rhabditoidea</taxon>
        <taxon>Rhabditidae</taxon>
        <taxon>Peloderinae</taxon>
        <taxon>Caenorhabditis</taxon>
    </lineage>
</organism>
<name>A0A9P1N9H4_9PELO</name>
<keyword evidence="3 13" id="KW-0547">Nucleotide-binding</keyword>
<comment type="similarity">
    <text evidence="11">Belongs to the protein kinase superfamily. Ser/Thr protein kinase family. GCN2 subfamily.</text>
</comment>
<evidence type="ECO:0000256" key="8">
    <source>
        <dbReference type="ARBA" id="ARBA00023016"/>
    </source>
</evidence>
<feature type="signal peptide" evidence="15">
    <location>
        <begin position="1"/>
        <end position="22"/>
    </location>
</feature>
<comment type="subcellular location">
    <subcellularLocation>
        <location evidence="1">Endoplasmic reticulum membrane</location>
        <topology evidence="1">Single-pass type I membrane protein</topology>
    </subcellularLocation>
</comment>
<evidence type="ECO:0000256" key="1">
    <source>
        <dbReference type="ARBA" id="ARBA00004115"/>
    </source>
</evidence>
<dbReference type="InterPro" id="IPR015943">
    <property type="entry name" value="WD40/YVTN_repeat-like_dom_sf"/>
</dbReference>
<dbReference type="InterPro" id="IPR018391">
    <property type="entry name" value="PQQ_b-propeller_rpt"/>
</dbReference>
<dbReference type="GO" id="GO:0034976">
    <property type="term" value="P:response to endoplasmic reticulum stress"/>
    <property type="evidence" value="ECO:0007669"/>
    <property type="project" value="UniProtKB-ARBA"/>
</dbReference>
<dbReference type="Pfam" id="PF00069">
    <property type="entry name" value="Pkinase"/>
    <property type="match status" value="2"/>
</dbReference>
<dbReference type="SUPFAM" id="SSF56112">
    <property type="entry name" value="Protein kinase-like (PK-like)"/>
    <property type="match status" value="1"/>
</dbReference>
<feature type="domain" description="Protein kinase" evidence="16">
    <location>
        <begin position="618"/>
        <end position="1070"/>
    </location>
</feature>
<dbReference type="PROSITE" id="PS00108">
    <property type="entry name" value="PROTEIN_KINASE_ST"/>
    <property type="match status" value="1"/>
</dbReference>
<dbReference type="Gene3D" id="1.10.510.10">
    <property type="entry name" value="Transferase(Phosphotransferase) domain 1"/>
    <property type="match status" value="1"/>
</dbReference>
<dbReference type="EMBL" id="CANHGI010000006">
    <property type="protein sequence ID" value="CAI5456129.1"/>
    <property type="molecule type" value="Genomic_DNA"/>
</dbReference>
<protein>
    <recommendedName>
        <fullName evidence="12">PRKR-like endoplasmic reticulum kinase</fullName>
    </recommendedName>
</protein>
<evidence type="ECO:0000256" key="10">
    <source>
        <dbReference type="ARBA" id="ARBA00023230"/>
    </source>
</evidence>
<keyword evidence="9" id="KW-0325">Glycoprotein</keyword>
<feature type="compositionally biased region" description="Polar residues" evidence="14">
    <location>
        <begin position="740"/>
        <end position="749"/>
    </location>
</feature>
<dbReference type="InterPro" id="IPR000719">
    <property type="entry name" value="Prot_kinase_dom"/>
</dbReference>
<dbReference type="OrthoDB" id="5864419at2759"/>
<evidence type="ECO:0000256" key="6">
    <source>
        <dbReference type="ARBA" id="ARBA00022840"/>
    </source>
</evidence>
<keyword evidence="10" id="KW-0834">Unfolded protein response</keyword>
<dbReference type="PANTHER" id="PTHR11042">
    <property type="entry name" value="EUKARYOTIC TRANSLATION INITIATION FACTOR 2-ALPHA KINASE EIF2-ALPHA KINASE -RELATED"/>
    <property type="match status" value="1"/>
</dbReference>
<feature type="region of interest" description="Disordered" evidence="14">
    <location>
        <begin position="740"/>
        <end position="827"/>
    </location>
</feature>
<dbReference type="InterPro" id="IPR008271">
    <property type="entry name" value="Ser/Thr_kinase_AS"/>
</dbReference>
<feature type="region of interest" description="Disordered" evidence="14">
    <location>
        <begin position="545"/>
        <end position="588"/>
    </location>
</feature>
<dbReference type="Gene3D" id="3.30.200.20">
    <property type="entry name" value="Phosphorylase Kinase, domain 1"/>
    <property type="match status" value="1"/>
</dbReference>
<dbReference type="GO" id="GO:0004694">
    <property type="term" value="F:eukaryotic translation initiation factor 2alpha kinase activity"/>
    <property type="evidence" value="ECO:0007669"/>
    <property type="project" value="TreeGrafter"/>
</dbReference>
<evidence type="ECO:0000259" key="16">
    <source>
        <dbReference type="PROSITE" id="PS50011"/>
    </source>
</evidence>
<keyword evidence="5" id="KW-0256">Endoplasmic reticulum</keyword>
<dbReference type="InterPro" id="IPR050339">
    <property type="entry name" value="CC_SR_Kinase"/>
</dbReference>
<evidence type="ECO:0000256" key="11">
    <source>
        <dbReference type="ARBA" id="ARBA00037982"/>
    </source>
</evidence>
<evidence type="ECO:0000256" key="5">
    <source>
        <dbReference type="ARBA" id="ARBA00022824"/>
    </source>
</evidence>
<keyword evidence="18" id="KW-1185">Reference proteome</keyword>
<dbReference type="GO" id="GO:0005634">
    <property type="term" value="C:nucleus"/>
    <property type="evidence" value="ECO:0007669"/>
    <property type="project" value="TreeGrafter"/>
</dbReference>
<evidence type="ECO:0000256" key="14">
    <source>
        <dbReference type="SAM" id="MobiDB-lite"/>
    </source>
</evidence>
<evidence type="ECO:0000256" key="15">
    <source>
        <dbReference type="SAM" id="SignalP"/>
    </source>
</evidence>
<keyword evidence="4" id="KW-0418">Kinase</keyword>
<dbReference type="InterPro" id="IPR017441">
    <property type="entry name" value="Protein_kinase_ATP_BS"/>
</dbReference>
<feature type="binding site" evidence="13">
    <location>
        <position position="647"/>
    </location>
    <ligand>
        <name>ATP</name>
        <dbReference type="ChEBI" id="CHEBI:30616"/>
    </ligand>
</feature>
<evidence type="ECO:0000313" key="17">
    <source>
        <dbReference type="EMBL" id="CAI5456129.1"/>
    </source>
</evidence>
<evidence type="ECO:0000256" key="3">
    <source>
        <dbReference type="ARBA" id="ARBA00022741"/>
    </source>
</evidence>
<keyword evidence="6 13" id="KW-0067">ATP-binding</keyword>
<dbReference type="PANTHER" id="PTHR11042:SF91">
    <property type="entry name" value="EUKARYOTIC TRANSLATION INITIATION FACTOR 2-ALPHA KINASE"/>
    <property type="match status" value="1"/>
</dbReference>
<dbReference type="PROSITE" id="PS00107">
    <property type="entry name" value="PROTEIN_KINASE_ATP"/>
    <property type="match status" value="1"/>
</dbReference>
<dbReference type="InterPro" id="IPR011047">
    <property type="entry name" value="Quinoprotein_ADH-like_sf"/>
</dbReference>
<evidence type="ECO:0000256" key="4">
    <source>
        <dbReference type="ARBA" id="ARBA00022777"/>
    </source>
</evidence>
<sequence length="1074" mass="119490">MAFHYLVLAGFIIFMALVPFRAGQQYVDDSCCTTQESIESIKTTGKDRYLNIVIAATLNGAITAIDGDTGDFLWKYDDEPLLQGTLSSAGVIEVGGTSVQLMPTLDGRLFSYAHKTNLIEPLPITTESLLESTVRLGRDAVAGGKSVSTTGIDVLTGEIYYKCTPESCDNSENAGYSQNPTLLIKRISNTIRAMDSLRGTERWNLSTAELDLSLAELGVGDIRIPKSKFLLRPPDGVITAANRFGDEKWTVNVDGHIVNVWHVFGNSISEVSLFDPANIFTTQNEVGHRGSRNLPAQSSLFYMGTSNGYPFIIQSSKAKENLKKKLKDMSSVDIIRELSQPMLCSASNAAQGLSYEVEDNTLMLLLHRAFQTSHSKMIEDKTNTQTGNRQSLVIVSHGEDEENSWKRCINPRSSGVALIGSENLRSTSMYNEGDYGYLVLDSQSCKQSLSNAPIPVQVILNFSHYLKYMFGLMASSLLGAYYTFTRLKKRSIHANEEDSSQCTSSTSASTSASTSNSQLNAICLMPPSPKVNEISDELKIEMFNSPQRKVQRSASDRKGSSKSFSSSIEKSRKSLSTSKRPRNFKVRNNSVGDELSSIEARRSLEKLKSFESKFEKDFIVETIIGSGGFGVVFKAKSRLDNNDYAVKRIAVANTERARERVKREAQTMAVFDHPGIIRYFHAWEEQPPNGWQKLKDKNLLERIKKEQKIKMLAKKIEEKKMLLHSEDKSNLESIEIPSMVGNTETSNSGLMKPIGVRRGTTTESKRGLAGKEVTSASIGFPSIEATSLSGRSSKAEDSSSDESSSSGSEIDDDELENDVFSSSGGIEFYDENQKENKKLERIEESEMLVETENNEIEVIKNENPGSCVYLYIVMQLCDVKTLADWISKNKTKESRPLNMMKHWIKQLAEALSYLHENGFIHRDLKPGNVFFALDNKKKGSTTYRTLKLGDLGLATNTIGNHSVEKIKESGNEAIHTKNVGTRSYMSPEQLANQRYSKKIDIFALGLVATELIIPFDTTMERLNVFWDLQAGRHPKIFDDYPEASEFLLLLTSMNPVDRPTADEVLAHPFITDCK</sequence>
<keyword evidence="7" id="KW-0810">Translation regulation</keyword>
<evidence type="ECO:0000256" key="7">
    <source>
        <dbReference type="ARBA" id="ARBA00022845"/>
    </source>
</evidence>
<proteinExistence type="inferred from homology"/>
<evidence type="ECO:0000313" key="18">
    <source>
        <dbReference type="Proteomes" id="UP001152747"/>
    </source>
</evidence>
<dbReference type="Proteomes" id="UP001152747">
    <property type="component" value="Unassembled WGS sequence"/>
</dbReference>
<gene>
    <name evidence="17" type="ORF">CAMP_LOCUS18766</name>
</gene>
<dbReference type="InterPro" id="IPR011009">
    <property type="entry name" value="Kinase-like_dom_sf"/>
</dbReference>
<feature type="compositionally biased region" description="Low complexity" evidence="14">
    <location>
        <begin position="561"/>
        <end position="578"/>
    </location>
</feature>
<dbReference type="GO" id="GO:0006986">
    <property type="term" value="P:response to unfolded protein"/>
    <property type="evidence" value="ECO:0007669"/>
    <property type="project" value="UniProtKB-KW"/>
</dbReference>
<dbReference type="SMART" id="SM00564">
    <property type="entry name" value="PQQ"/>
    <property type="match status" value="1"/>
</dbReference>
<reference evidence="17" key="1">
    <citation type="submission" date="2022-11" db="EMBL/GenBank/DDBJ databases">
        <authorList>
            <person name="Kikuchi T."/>
        </authorList>
    </citation>
    <scope>NUCLEOTIDE SEQUENCE</scope>
    <source>
        <strain evidence="17">PS1010</strain>
    </source>
</reference>
<evidence type="ECO:0000256" key="13">
    <source>
        <dbReference type="PROSITE-ProRule" id="PRU10141"/>
    </source>
</evidence>